<evidence type="ECO:0000313" key="7">
    <source>
        <dbReference type="EMBL" id="OGZ34497.1"/>
    </source>
</evidence>
<dbReference type="Proteomes" id="UP000177725">
    <property type="component" value="Unassembled WGS sequence"/>
</dbReference>
<dbReference type="PANTHER" id="PTHR37422:SF13">
    <property type="entry name" value="LIPOPOLYSACCHARIDE BIOSYNTHESIS PROTEIN PA4999-RELATED"/>
    <property type="match status" value="1"/>
</dbReference>
<feature type="transmembrane region" description="Helical" evidence="5">
    <location>
        <begin position="488"/>
        <end position="507"/>
    </location>
</feature>
<evidence type="ECO:0000256" key="4">
    <source>
        <dbReference type="ARBA" id="ARBA00023136"/>
    </source>
</evidence>
<keyword evidence="3 5" id="KW-1133">Transmembrane helix</keyword>
<name>A0A1G2F9E0_9BACT</name>
<evidence type="ECO:0000256" key="3">
    <source>
        <dbReference type="ARBA" id="ARBA00022989"/>
    </source>
</evidence>
<feature type="transmembrane region" description="Helical" evidence="5">
    <location>
        <begin position="174"/>
        <end position="196"/>
    </location>
</feature>
<organism evidence="7 8">
    <name type="scientific">Candidatus Portnoybacteria bacterium RBG_13_41_18</name>
    <dbReference type="NCBI Taxonomy" id="1801991"/>
    <lineage>
        <taxon>Bacteria</taxon>
        <taxon>Candidatus Portnoyibacteriota</taxon>
    </lineage>
</organism>
<accession>A0A1G2F9E0</accession>
<evidence type="ECO:0000313" key="8">
    <source>
        <dbReference type="Proteomes" id="UP000177725"/>
    </source>
</evidence>
<feature type="transmembrane region" description="Helical" evidence="5">
    <location>
        <begin position="116"/>
        <end position="132"/>
    </location>
</feature>
<protein>
    <recommendedName>
        <fullName evidence="6">O-antigen ligase-related domain-containing protein</fullName>
    </recommendedName>
</protein>
<feature type="transmembrane region" description="Helical" evidence="5">
    <location>
        <begin position="144"/>
        <end position="162"/>
    </location>
</feature>
<dbReference type="GO" id="GO:0016020">
    <property type="term" value="C:membrane"/>
    <property type="evidence" value="ECO:0007669"/>
    <property type="project" value="UniProtKB-SubCell"/>
</dbReference>
<feature type="transmembrane region" description="Helical" evidence="5">
    <location>
        <begin position="9"/>
        <end position="25"/>
    </location>
</feature>
<evidence type="ECO:0000259" key="6">
    <source>
        <dbReference type="Pfam" id="PF04932"/>
    </source>
</evidence>
<dbReference type="EMBL" id="MHMV01000021">
    <property type="protein sequence ID" value="OGZ34497.1"/>
    <property type="molecule type" value="Genomic_DNA"/>
</dbReference>
<evidence type="ECO:0000256" key="2">
    <source>
        <dbReference type="ARBA" id="ARBA00022692"/>
    </source>
</evidence>
<feature type="transmembrane region" description="Helical" evidence="5">
    <location>
        <begin position="76"/>
        <end position="95"/>
    </location>
</feature>
<reference evidence="7 8" key="1">
    <citation type="journal article" date="2016" name="Nat. Commun.">
        <title>Thousands of microbial genomes shed light on interconnected biogeochemical processes in an aquifer system.</title>
        <authorList>
            <person name="Anantharaman K."/>
            <person name="Brown C.T."/>
            <person name="Hug L.A."/>
            <person name="Sharon I."/>
            <person name="Castelle C.J."/>
            <person name="Probst A.J."/>
            <person name="Thomas B.C."/>
            <person name="Singh A."/>
            <person name="Wilkins M.J."/>
            <person name="Karaoz U."/>
            <person name="Brodie E.L."/>
            <person name="Williams K.H."/>
            <person name="Hubbard S.S."/>
            <person name="Banfield J.F."/>
        </authorList>
    </citation>
    <scope>NUCLEOTIDE SEQUENCE [LARGE SCALE GENOMIC DNA]</scope>
</reference>
<evidence type="ECO:0000256" key="5">
    <source>
        <dbReference type="SAM" id="Phobius"/>
    </source>
</evidence>
<comment type="caution">
    <text evidence="7">The sequence shown here is derived from an EMBL/GenBank/DDBJ whole genome shotgun (WGS) entry which is preliminary data.</text>
</comment>
<dbReference type="InterPro" id="IPR007016">
    <property type="entry name" value="O-antigen_ligase-rel_domated"/>
</dbReference>
<keyword evidence="2 5" id="KW-0812">Transmembrane</keyword>
<feature type="transmembrane region" description="Helical" evidence="5">
    <location>
        <begin position="310"/>
        <end position="326"/>
    </location>
</feature>
<dbReference type="Pfam" id="PF04932">
    <property type="entry name" value="Wzy_C"/>
    <property type="match status" value="1"/>
</dbReference>
<evidence type="ECO:0000256" key="1">
    <source>
        <dbReference type="ARBA" id="ARBA00004141"/>
    </source>
</evidence>
<comment type="subcellular location">
    <subcellularLocation>
        <location evidence="1">Membrane</location>
        <topology evidence="1">Multi-pass membrane protein</topology>
    </subcellularLocation>
</comment>
<feature type="transmembrane region" description="Helical" evidence="5">
    <location>
        <begin position="444"/>
        <end position="467"/>
    </location>
</feature>
<dbReference type="PANTHER" id="PTHR37422">
    <property type="entry name" value="TEICHURONIC ACID BIOSYNTHESIS PROTEIN TUAE"/>
    <property type="match status" value="1"/>
</dbReference>
<dbReference type="InterPro" id="IPR051533">
    <property type="entry name" value="WaaL-like"/>
</dbReference>
<keyword evidence="4 5" id="KW-0472">Membrane</keyword>
<feature type="transmembrane region" description="Helical" evidence="5">
    <location>
        <begin position="287"/>
        <end position="304"/>
    </location>
</feature>
<feature type="transmembrane region" description="Helical" evidence="5">
    <location>
        <begin position="250"/>
        <end position="266"/>
    </location>
</feature>
<sequence length="534" mass="60756">MICWFKKSINLVFVIHLVLVVLIALEIIPRYFSFLILALDLAFILFRPLEDSLLLLARLIPFFIALPLTANFDNFNMWRLVVGVLFLKWFFLKTYQLKISRLNFLEVKEYLWENKEEMVVILLFLISILSVFKANDISAAAKRIIYFINLGLLYLVVKNMLAQNSRLIKDILGSFLFGAGAVAIIGVLQLVSAFALPFDVFHYFWAKQIQFGFFGKNWSEIVFHANTWYSYSGAFLRLRMFSVFPDSHSFPIYLIFGLISAFALFFEKTGENITDKLSDLWRSHKSFFIKQSWLFFLLGFAIIFSQTRGIWLSLLVPIGWAVFFILKKINPYTSGGVGIKSLFFSKILGLFLLSFILIFIINYALLILPQFKVVSSGSGSAFLQRLLSIVDRGEISNLGRIEIWKSSFNSILKNPALGVGIGNFPVALDQSVGLAKAGSSAHNLFLTVVVELGIFGGILFLIFWWLILKDAWLIFKKSSSFQKKAFGFFAAVFILWILSYSMTDAALFDERAFLGLMVILGVLGGTKKLVLKEI</sequence>
<gene>
    <name evidence="7" type="ORF">A2174_02675</name>
</gene>
<feature type="transmembrane region" description="Helical" evidence="5">
    <location>
        <begin position="513"/>
        <end position="531"/>
    </location>
</feature>
<feature type="transmembrane region" description="Helical" evidence="5">
    <location>
        <begin position="347"/>
        <end position="368"/>
    </location>
</feature>
<dbReference type="AlphaFoldDB" id="A0A1G2F9E0"/>
<proteinExistence type="predicted"/>
<feature type="domain" description="O-antigen ligase-related" evidence="6">
    <location>
        <begin position="294"/>
        <end position="461"/>
    </location>
</feature>